<comment type="similarity">
    <text evidence="1">Belongs to the ROK (NagC/XylR) family.</text>
</comment>
<dbReference type="PANTHER" id="PTHR18964">
    <property type="entry name" value="ROK (REPRESSOR, ORF, KINASE) FAMILY"/>
    <property type="match status" value="1"/>
</dbReference>
<keyword evidence="4" id="KW-1185">Reference proteome</keyword>
<reference evidence="4" key="1">
    <citation type="journal article" date="2019" name="Int. J. Syst. Evol. Microbiol.">
        <title>The Global Catalogue of Microorganisms (GCM) 10K type strain sequencing project: providing services to taxonomists for standard genome sequencing and annotation.</title>
        <authorList>
            <consortium name="The Broad Institute Genomics Platform"/>
            <consortium name="The Broad Institute Genome Sequencing Center for Infectious Disease"/>
            <person name="Wu L."/>
            <person name="Ma J."/>
        </authorList>
    </citation>
    <scope>NUCLEOTIDE SEQUENCE [LARGE SCALE GENOMIC DNA]</scope>
    <source>
        <strain evidence="4">CGMCC 1.15399</strain>
    </source>
</reference>
<sequence length="405" mass="42468">MTTRTPVEGRQLGQQLDSLRRGNAAAVLSEIRARGAVSRSEIAAGVGLSAAAITKIIIELERAEYVTEAPQTEPASTQARGRGRPRRPLTLDLDRHRFVGVHVGLQRVTAGLVDLAGQVVALRSRKHGGAAPRTVLSAATRLVGELIEQSGVRHEDVVGYGACTGGWVPPESGAVRAFEGLGWHDVAFSEGLRVDGLPLPRVESTVRALALAEARLAAAEGARNVLYVFVGNVIGCAHVVHGDIARGQHDAAGLIDHVSSGSRSAVPCMCGRHDCLWAVASDAALTLDAQRRGLLPDGTTIDDLVKISGERTARRMLERRATRVGTTVAALIDVHDPDLAIIGGGEVVSSAERFEQVVSAARGRVVGGREPTPIQPAVLIGPSGLVQGAATPVLDAFYADPLARP</sequence>
<proteinExistence type="inferred from homology"/>
<evidence type="ECO:0000313" key="3">
    <source>
        <dbReference type="EMBL" id="MFD1539441.1"/>
    </source>
</evidence>
<organism evidence="3 4">
    <name type="scientific">Nonomuraea guangzhouensis</name>
    <dbReference type="NCBI Taxonomy" id="1291555"/>
    <lineage>
        <taxon>Bacteria</taxon>
        <taxon>Bacillati</taxon>
        <taxon>Actinomycetota</taxon>
        <taxon>Actinomycetes</taxon>
        <taxon>Streptosporangiales</taxon>
        <taxon>Streptosporangiaceae</taxon>
        <taxon>Nonomuraea</taxon>
    </lineage>
</organism>
<dbReference type="Proteomes" id="UP001597097">
    <property type="component" value="Unassembled WGS sequence"/>
</dbReference>
<name>A0ABW4GBD8_9ACTN</name>
<feature type="region of interest" description="Disordered" evidence="2">
    <location>
        <begin position="68"/>
        <end position="87"/>
    </location>
</feature>
<dbReference type="Pfam" id="PF00480">
    <property type="entry name" value="ROK"/>
    <property type="match status" value="1"/>
</dbReference>
<feature type="compositionally biased region" description="Polar residues" evidence="2">
    <location>
        <begin position="69"/>
        <end position="79"/>
    </location>
</feature>
<evidence type="ECO:0000256" key="1">
    <source>
        <dbReference type="ARBA" id="ARBA00006479"/>
    </source>
</evidence>
<dbReference type="InterPro" id="IPR000600">
    <property type="entry name" value="ROK"/>
</dbReference>
<dbReference type="PANTHER" id="PTHR18964:SF149">
    <property type="entry name" value="BIFUNCTIONAL UDP-N-ACETYLGLUCOSAMINE 2-EPIMERASE_N-ACETYLMANNOSAMINE KINASE"/>
    <property type="match status" value="1"/>
</dbReference>
<evidence type="ECO:0000256" key="2">
    <source>
        <dbReference type="SAM" id="MobiDB-lite"/>
    </source>
</evidence>
<protein>
    <submittedName>
        <fullName evidence="3">ROK family protein</fullName>
    </submittedName>
</protein>
<evidence type="ECO:0000313" key="4">
    <source>
        <dbReference type="Proteomes" id="UP001597097"/>
    </source>
</evidence>
<gene>
    <name evidence="3" type="ORF">ACFSJ0_20465</name>
</gene>
<dbReference type="RefSeq" id="WP_219531735.1">
    <property type="nucleotide sequence ID" value="NZ_JAHKRM010000012.1"/>
</dbReference>
<comment type="caution">
    <text evidence="3">The sequence shown here is derived from an EMBL/GenBank/DDBJ whole genome shotgun (WGS) entry which is preliminary data.</text>
</comment>
<accession>A0ABW4GBD8</accession>
<dbReference type="EMBL" id="JBHUCM010000017">
    <property type="protein sequence ID" value="MFD1539441.1"/>
    <property type="molecule type" value="Genomic_DNA"/>
</dbReference>